<accession>A0AAV2SFE0</accession>
<reference evidence="1 2" key="1">
    <citation type="submission" date="2024-05" db="EMBL/GenBank/DDBJ databases">
        <authorList>
            <person name="Wallberg A."/>
        </authorList>
    </citation>
    <scope>NUCLEOTIDE SEQUENCE [LARGE SCALE GENOMIC DNA]</scope>
</reference>
<evidence type="ECO:0000313" key="1">
    <source>
        <dbReference type="EMBL" id="CAL4181130.1"/>
    </source>
</evidence>
<gene>
    <name evidence="1" type="ORF">MNOR_LOCUS35384</name>
</gene>
<dbReference type="Proteomes" id="UP001497623">
    <property type="component" value="Unassembled WGS sequence"/>
</dbReference>
<dbReference type="AlphaFoldDB" id="A0AAV2SFE0"/>
<evidence type="ECO:0000313" key="2">
    <source>
        <dbReference type="Proteomes" id="UP001497623"/>
    </source>
</evidence>
<sequence length="106" mass="11834">MTYLRCQKPVELAGSQLITRPFIVIYGHIWLFKSKIPNINIGGLWPPNDLKMTQRVQPNGCCLPEGPAKYCRTQDSAWATEGRQNIISWPAKDCRTRGSAAADGIC</sequence>
<keyword evidence="2" id="KW-1185">Reference proteome</keyword>
<organism evidence="1 2">
    <name type="scientific">Meganyctiphanes norvegica</name>
    <name type="common">Northern krill</name>
    <name type="synonym">Thysanopoda norvegica</name>
    <dbReference type="NCBI Taxonomy" id="48144"/>
    <lineage>
        <taxon>Eukaryota</taxon>
        <taxon>Metazoa</taxon>
        <taxon>Ecdysozoa</taxon>
        <taxon>Arthropoda</taxon>
        <taxon>Crustacea</taxon>
        <taxon>Multicrustacea</taxon>
        <taxon>Malacostraca</taxon>
        <taxon>Eumalacostraca</taxon>
        <taxon>Eucarida</taxon>
        <taxon>Euphausiacea</taxon>
        <taxon>Euphausiidae</taxon>
        <taxon>Meganyctiphanes</taxon>
    </lineage>
</organism>
<dbReference type="EMBL" id="CAXKWB010058797">
    <property type="protein sequence ID" value="CAL4181130.1"/>
    <property type="molecule type" value="Genomic_DNA"/>
</dbReference>
<protein>
    <submittedName>
        <fullName evidence="1">Uncharacterized protein</fullName>
    </submittedName>
</protein>
<name>A0AAV2SFE0_MEGNR</name>
<proteinExistence type="predicted"/>
<comment type="caution">
    <text evidence="1">The sequence shown here is derived from an EMBL/GenBank/DDBJ whole genome shotgun (WGS) entry which is preliminary data.</text>
</comment>